<dbReference type="EC" id="2.3.1.180" evidence="10"/>
<keyword evidence="3 10" id="KW-0444">Lipid biosynthesis</keyword>
<comment type="domain">
    <text evidence="10">The last Arg residue of the ACP-binding site is essential for the weak association between ACP/AcpP and FabH.</text>
</comment>
<feature type="active site" evidence="10">
    <location>
        <position position="248"/>
    </location>
</feature>
<dbReference type="Pfam" id="PF08545">
    <property type="entry name" value="ACP_syn_III"/>
    <property type="match status" value="1"/>
</dbReference>
<dbReference type="RefSeq" id="WP_092434390.1">
    <property type="nucleotide sequence ID" value="NZ_FMYP01000002.1"/>
</dbReference>
<proteinExistence type="inferred from homology"/>
<keyword evidence="7 10" id="KW-0275">Fatty acid biosynthesis</keyword>
<name>A0A1G6GMD5_9BACT</name>
<dbReference type="InterPro" id="IPR013751">
    <property type="entry name" value="ACP_syn_III_N"/>
</dbReference>
<dbReference type="Pfam" id="PF08541">
    <property type="entry name" value="ACP_syn_III_C"/>
    <property type="match status" value="1"/>
</dbReference>
<evidence type="ECO:0000256" key="9">
    <source>
        <dbReference type="ARBA" id="ARBA00023315"/>
    </source>
</evidence>
<dbReference type="Proteomes" id="UP000199452">
    <property type="component" value="Unassembled WGS sequence"/>
</dbReference>
<keyword evidence="14" id="KW-1185">Reference proteome</keyword>
<keyword evidence="6 10" id="KW-0443">Lipid metabolism</keyword>
<evidence type="ECO:0000256" key="3">
    <source>
        <dbReference type="ARBA" id="ARBA00022516"/>
    </source>
</evidence>
<dbReference type="UniPathway" id="UPA00094"/>
<evidence type="ECO:0000313" key="13">
    <source>
        <dbReference type="EMBL" id="SDB83089.1"/>
    </source>
</evidence>
<evidence type="ECO:0000256" key="10">
    <source>
        <dbReference type="HAMAP-Rule" id="MF_01815"/>
    </source>
</evidence>
<feature type="active site" evidence="10">
    <location>
        <position position="278"/>
    </location>
</feature>
<dbReference type="AlphaFoldDB" id="A0A1G6GMD5"/>
<evidence type="ECO:0000259" key="11">
    <source>
        <dbReference type="Pfam" id="PF08541"/>
    </source>
</evidence>
<dbReference type="NCBIfam" id="NF006829">
    <property type="entry name" value="PRK09352.1"/>
    <property type="match status" value="1"/>
</dbReference>
<dbReference type="NCBIfam" id="TIGR00747">
    <property type="entry name" value="fabH"/>
    <property type="match status" value="1"/>
</dbReference>
<keyword evidence="2 10" id="KW-0963">Cytoplasm</keyword>
<evidence type="ECO:0000256" key="2">
    <source>
        <dbReference type="ARBA" id="ARBA00022490"/>
    </source>
</evidence>
<comment type="subunit">
    <text evidence="10">Homodimer.</text>
</comment>
<comment type="caution">
    <text evidence="10">Lacks conserved residue(s) required for the propagation of feature annotation.</text>
</comment>
<accession>A0A1G6GMD5</accession>
<evidence type="ECO:0000259" key="12">
    <source>
        <dbReference type="Pfam" id="PF08545"/>
    </source>
</evidence>
<evidence type="ECO:0000313" key="14">
    <source>
        <dbReference type="Proteomes" id="UP000199452"/>
    </source>
</evidence>
<evidence type="ECO:0000256" key="6">
    <source>
        <dbReference type="ARBA" id="ARBA00023098"/>
    </source>
</evidence>
<dbReference type="GO" id="GO:0044550">
    <property type="term" value="P:secondary metabolite biosynthetic process"/>
    <property type="evidence" value="ECO:0007669"/>
    <property type="project" value="TreeGrafter"/>
</dbReference>
<keyword evidence="5 10" id="KW-0276">Fatty acid metabolism</keyword>
<gene>
    <name evidence="10" type="primary">fabH</name>
    <name evidence="13" type="ORF">SAMN05216323_100255</name>
</gene>
<dbReference type="InterPro" id="IPR013747">
    <property type="entry name" value="ACP_syn_III_C"/>
</dbReference>
<dbReference type="SUPFAM" id="SSF53901">
    <property type="entry name" value="Thiolase-like"/>
    <property type="match status" value="1"/>
</dbReference>
<comment type="function">
    <text evidence="10">Catalyzes the condensation reaction of fatty acid synthesis by the addition to an acyl acceptor of two carbons from malonyl-ACP. Catalyzes the first condensation reaction which initiates fatty acid synthesis and may therefore play a role in governing the total rate of fatty acid production. Possesses both acetoacetyl-ACP synthase and acetyl transacylase activities. Its substrate specificity determines the biosynthesis of branched-chain and/or straight-chain of fatty acids.</text>
</comment>
<keyword evidence="9 10" id="KW-0012">Acyltransferase</keyword>
<keyword evidence="4 10" id="KW-0808">Transferase</keyword>
<protein>
    <recommendedName>
        <fullName evidence="10">Beta-ketoacyl-[acyl-carrier-protein] synthase III</fullName>
        <shortName evidence="10">Beta-ketoacyl-ACP synthase III</shortName>
        <shortName evidence="10">KAS III</shortName>
        <ecNumber evidence="10">2.3.1.180</ecNumber>
    </recommendedName>
    <alternativeName>
        <fullName evidence="10">3-oxoacyl-[acyl-carrier-protein] synthase 3</fullName>
    </alternativeName>
    <alternativeName>
        <fullName evidence="10">3-oxoacyl-[acyl-carrier-protein] synthase III</fullName>
    </alternativeName>
</protein>
<evidence type="ECO:0000256" key="7">
    <source>
        <dbReference type="ARBA" id="ARBA00023160"/>
    </source>
</evidence>
<evidence type="ECO:0000256" key="5">
    <source>
        <dbReference type="ARBA" id="ARBA00022832"/>
    </source>
</evidence>
<feature type="domain" description="Beta-ketoacyl-[acyl-carrier-protein] synthase III N-terminal" evidence="12">
    <location>
        <begin position="106"/>
        <end position="172"/>
    </location>
</feature>
<dbReference type="Gene3D" id="3.40.47.10">
    <property type="match status" value="1"/>
</dbReference>
<dbReference type="CDD" id="cd00830">
    <property type="entry name" value="KAS_III"/>
    <property type="match status" value="1"/>
</dbReference>
<dbReference type="HAMAP" id="MF_01815">
    <property type="entry name" value="FabH"/>
    <property type="match status" value="1"/>
</dbReference>
<feature type="region of interest" description="ACP-binding" evidence="10">
    <location>
        <begin position="249"/>
        <end position="253"/>
    </location>
</feature>
<keyword evidence="8 10" id="KW-0511">Multifunctional enzyme</keyword>
<evidence type="ECO:0000256" key="8">
    <source>
        <dbReference type="ARBA" id="ARBA00023268"/>
    </source>
</evidence>
<feature type="domain" description="Beta-ketoacyl-[acyl-carrier-protein] synthase III C-terminal" evidence="11">
    <location>
        <begin position="235"/>
        <end position="320"/>
    </location>
</feature>
<dbReference type="PANTHER" id="PTHR34069">
    <property type="entry name" value="3-OXOACYL-[ACYL-CARRIER-PROTEIN] SYNTHASE 3"/>
    <property type="match status" value="1"/>
</dbReference>
<dbReference type="GO" id="GO:0004315">
    <property type="term" value="F:3-oxoacyl-[acyl-carrier-protein] synthase activity"/>
    <property type="evidence" value="ECO:0007669"/>
    <property type="project" value="InterPro"/>
</dbReference>
<comment type="catalytic activity">
    <reaction evidence="10">
        <text>malonyl-[ACP] + acetyl-CoA + H(+) = 3-oxobutanoyl-[ACP] + CO2 + CoA</text>
        <dbReference type="Rhea" id="RHEA:12080"/>
        <dbReference type="Rhea" id="RHEA-COMP:9623"/>
        <dbReference type="Rhea" id="RHEA-COMP:9625"/>
        <dbReference type="ChEBI" id="CHEBI:15378"/>
        <dbReference type="ChEBI" id="CHEBI:16526"/>
        <dbReference type="ChEBI" id="CHEBI:57287"/>
        <dbReference type="ChEBI" id="CHEBI:57288"/>
        <dbReference type="ChEBI" id="CHEBI:78449"/>
        <dbReference type="ChEBI" id="CHEBI:78450"/>
        <dbReference type="EC" id="2.3.1.180"/>
    </reaction>
</comment>
<dbReference type="OrthoDB" id="9815506at2"/>
<dbReference type="EMBL" id="FMYP01000002">
    <property type="protein sequence ID" value="SDB83089.1"/>
    <property type="molecule type" value="Genomic_DNA"/>
</dbReference>
<organism evidence="13 14">
    <name type="scientific">Williamwhitmania taraxaci</name>
    <dbReference type="NCBI Taxonomy" id="1640674"/>
    <lineage>
        <taxon>Bacteria</taxon>
        <taxon>Pseudomonadati</taxon>
        <taxon>Bacteroidota</taxon>
        <taxon>Bacteroidia</taxon>
        <taxon>Bacteroidales</taxon>
        <taxon>Williamwhitmaniaceae</taxon>
        <taxon>Williamwhitmania</taxon>
    </lineage>
</organism>
<sequence length="321" mass="34648">MNAKISAISAYAPAKLVTNQDFEKTIETNDEWIVSRTGIKERHYASETEFTSDLCVAAARLLEKENSGSLADIDFVIVATITPDQIFPSVASQVTHQLGLKNAGAIDISAASAGWVYGLIMAQSFIDSGMCKKILVFGGETLTKITDFTDRTSCILFGDGAGVAIVENGTNGKFYRGITGTNGEGGKDLYMTHLSNIINGEHVIDSRKLVQNGKAVFKWAVTTISEKIKELLVINNLTIEEIDWFIPHSANMRIIEAIGSNIGIGREKTLESIQLFGNTSSASIPLAFYQGIRTGKVKMGDKILLFGFGGGLSYAGTILEM</sequence>
<evidence type="ECO:0000256" key="4">
    <source>
        <dbReference type="ARBA" id="ARBA00022679"/>
    </source>
</evidence>
<comment type="subcellular location">
    <subcellularLocation>
        <location evidence="10">Cytoplasm</location>
    </subcellularLocation>
</comment>
<dbReference type="STRING" id="1640674.SAMN05216323_100255"/>
<reference evidence="13 14" key="1">
    <citation type="submission" date="2016-09" db="EMBL/GenBank/DDBJ databases">
        <authorList>
            <person name="Capua I."/>
            <person name="De Benedictis P."/>
            <person name="Joannis T."/>
            <person name="Lombin L.H."/>
            <person name="Cattoli G."/>
        </authorList>
    </citation>
    <scope>NUCLEOTIDE SEQUENCE [LARGE SCALE GENOMIC DNA]</scope>
    <source>
        <strain evidence="13 14">A7P-90m</strain>
    </source>
</reference>
<dbReference type="InterPro" id="IPR016039">
    <property type="entry name" value="Thiolase-like"/>
</dbReference>
<comment type="similarity">
    <text evidence="1 10">Belongs to the thiolase-like superfamily. FabH family.</text>
</comment>
<dbReference type="InterPro" id="IPR004655">
    <property type="entry name" value="FabH"/>
</dbReference>
<evidence type="ECO:0000256" key="1">
    <source>
        <dbReference type="ARBA" id="ARBA00008642"/>
    </source>
</evidence>
<dbReference type="PANTHER" id="PTHR34069:SF2">
    <property type="entry name" value="BETA-KETOACYL-[ACYL-CARRIER-PROTEIN] SYNTHASE III"/>
    <property type="match status" value="1"/>
</dbReference>
<dbReference type="GO" id="GO:0033818">
    <property type="term" value="F:beta-ketoacyl-acyl-carrier-protein synthase III activity"/>
    <property type="evidence" value="ECO:0007669"/>
    <property type="project" value="UniProtKB-UniRule"/>
</dbReference>
<dbReference type="GO" id="GO:0005737">
    <property type="term" value="C:cytoplasm"/>
    <property type="evidence" value="ECO:0007669"/>
    <property type="project" value="UniProtKB-SubCell"/>
</dbReference>
<dbReference type="GO" id="GO:0006633">
    <property type="term" value="P:fatty acid biosynthetic process"/>
    <property type="evidence" value="ECO:0007669"/>
    <property type="project" value="UniProtKB-UniRule"/>
</dbReference>
<comment type="pathway">
    <text evidence="10">Lipid metabolism; fatty acid biosynthesis.</text>
</comment>